<reference evidence="1" key="1">
    <citation type="submission" date="2021-06" db="EMBL/GenBank/DDBJ databases">
        <authorList>
            <person name="Kallberg Y."/>
            <person name="Tangrot J."/>
            <person name="Rosling A."/>
        </authorList>
    </citation>
    <scope>NUCLEOTIDE SEQUENCE</scope>
    <source>
        <strain evidence="1">CL356</strain>
    </source>
</reference>
<keyword evidence="2" id="KW-1185">Reference proteome</keyword>
<dbReference type="EMBL" id="CAJVPT010009338">
    <property type="protein sequence ID" value="CAG8560786.1"/>
    <property type="molecule type" value="Genomic_DNA"/>
</dbReference>
<name>A0ACA9LZV0_9GLOM</name>
<gene>
    <name evidence="1" type="ORF">ACOLOM_LOCUS5225</name>
</gene>
<protein>
    <submittedName>
        <fullName evidence="1">10189_t:CDS:1</fullName>
    </submittedName>
</protein>
<proteinExistence type="predicted"/>
<organism evidence="1 2">
    <name type="scientific">Acaulospora colombiana</name>
    <dbReference type="NCBI Taxonomy" id="27376"/>
    <lineage>
        <taxon>Eukaryota</taxon>
        <taxon>Fungi</taxon>
        <taxon>Fungi incertae sedis</taxon>
        <taxon>Mucoromycota</taxon>
        <taxon>Glomeromycotina</taxon>
        <taxon>Glomeromycetes</taxon>
        <taxon>Diversisporales</taxon>
        <taxon>Acaulosporaceae</taxon>
        <taxon>Acaulospora</taxon>
    </lineage>
</organism>
<feature type="non-terminal residue" evidence="1">
    <location>
        <position position="1"/>
    </location>
</feature>
<dbReference type="Proteomes" id="UP000789525">
    <property type="component" value="Unassembled WGS sequence"/>
</dbReference>
<comment type="caution">
    <text evidence="1">The sequence shown here is derived from an EMBL/GenBank/DDBJ whole genome shotgun (WGS) entry which is preliminary data.</text>
</comment>
<evidence type="ECO:0000313" key="2">
    <source>
        <dbReference type="Proteomes" id="UP000789525"/>
    </source>
</evidence>
<sequence>FLEAVGQVENENKINLDLVFDEIPEIHKKIKKMNNNVDEILNAPQIPPGDLTDPYPPVTRGNVCKKMLRQKILVACKPIIIPDYPSREALKIKGQLAILKRLYPSNNIIKFHGITGGDRYEAKIANFYLSRDTSQMSHGIPNLATILAFEKFPYLGMDMPDIIDHVLAGKRETLDFPDGPQEIVDGFNNIIVALIKDLFSDFTMLVDLHGKNSSEIELITKSSNSQNPFTDIGMAPTVIDNGFG</sequence>
<accession>A0ACA9LZV0</accession>
<evidence type="ECO:0000313" key="1">
    <source>
        <dbReference type="EMBL" id="CAG8560786.1"/>
    </source>
</evidence>